<dbReference type="EMBL" id="LT598653">
    <property type="protein sequence ID" value="SBV32415.1"/>
    <property type="molecule type" value="Genomic_DNA"/>
</dbReference>
<dbReference type="AlphaFoldDB" id="A0A1Y5PUW7"/>
<reference evidence="1" key="1">
    <citation type="submission" date="2016-03" db="EMBL/GenBank/DDBJ databases">
        <authorList>
            <person name="Ploux O."/>
        </authorList>
    </citation>
    <scope>NUCLEOTIDE SEQUENCE</scope>
    <source>
        <strain evidence="1">UC10</strain>
    </source>
</reference>
<sequence>MCLIQLLEDEQIALARYAAATNPSAIDRYGRMIEGIGRRLTAFPYQHRPYFPLNRLRTQTAR</sequence>
<name>A0A1Y5PUW7_9SPHN</name>
<proteinExistence type="predicted"/>
<evidence type="ECO:0000313" key="1">
    <source>
        <dbReference type="EMBL" id="SBV32415.1"/>
    </source>
</evidence>
<organism evidence="1">
    <name type="scientific">uncultured Sphingopyxis sp</name>
    <dbReference type="NCBI Taxonomy" id="310581"/>
    <lineage>
        <taxon>Bacteria</taxon>
        <taxon>Pseudomonadati</taxon>
        <taxon>Pseudomonadota</taxon>
        <taxon>Alphaproteobacteria</taxon>
        <taxon>Sphingomonadales</taxon>
        <taxon>Sphingomonadaceae</taxon>
        <taxon>Sphingopyxis</taxon>
        <taxon>environmental samples</taxon>
    </lineage>
</organism>
<accession>A0A1Y5PUW7</accession>
<gene>
    <name evidence="1" type="ORF">SPPYR_1295</name>
</gene>
<dbReference type="KEGG" id="sphu:SPPYR_1295"/>
<protein>
    <submittedName>
        <fullName evidence="1">Uncharacterized protein</fullName>
    </submittedName>
</protein>